<feature type="transmembrane region" description="Helical" evidence="7">
    <location>
        <begin position="131"/>
        <end position="152"/>
    </location>
</feature>
<gene>
    <name evidence="9" type="ORF">CUN49_03780</name>
</gene>
<evidence type="ECO:0000313" key="10">
    <source>
        <dbReference type="Proteomes" id="UP000229681"/>
    </source>
</evidence>
<comment type="subcellular location">
    <subcellularLocation>
        <location evidence="1 7">Cell membrane</location>
        <topology evidence="1 7">Multi-pass membrane protein</topology>
    </subcellularLocation>
</comment>
<dbReference type="InterPro" id="IPR000515">
    <property type="entry name" value="MetI-like"/>
</dbReference>
<protein>
    <submittedName>
        <fullName evidence="9">Sugar ABC transporter permease</fullName>
    </submittedName>
</protein>
<dbReference type="PANTHER" id="PTHR30193:SF37">
    <property type="entry name" value="INNER MEMBRANE ABC TRANSPORTER PERMEASE PROTEIN YCJO"/>
    <property type="match status" value="1"/>
</dbReference>
<comment type="similarity">
    <text evidence="7">Belongs to the binding-protein-dependent transport system permease family.</text>
</comment>
<evidence type="ECO:0000256" key="4">
    <source>
        <dbReference type="ARBA" id="ARBA00022692"/>
    </source>
</evidence>
<reference evidence="9 10" key="1">
    <citation type="submission" date="2017-11" db="EMBL/GenBank/DDBJ databases">
        <title>Evolution of Phototrophy in the Chloroflexi Phylum Driven by Horizontal Gene Transfer.</title>
        <authorList>
            <person name="Ward L.M."/>
            <person name="Hemp J."/>
            <person name="Shih P.M."/>
            <person name="Mcglynn S.E."/>
            <person name="Fischer W."/>
        </authorList>
    </citation>
    <scope>NUCLEOTIDE SEQUENCE [LARGE SCALE GENOMIC DNA]</scope>
    <source>
        <strain evidence="9">JP3_13</strain>
    </source>
</reference>
<dbReference type="PROSITE" id="PS50928">
    <property type="entry name" value="ABC_TM1"/>
    <property type="match status" value="1"/>
</dbReference>
<proteinExistence type="inferred from homology"/>
<name>A0A2M8PGV0_9CHLR</name>
<dbReference type="EMBL" id="PGTM01000032">
    <property type="protein sequence ID" value="PJF36770.1"/>
    <property type="molecule type" value="Genomic_DNA"/>
</dbReference>
<dbReference type="CDD" id="cd06261">
    <property type="entry name" value="TM_PBP2"/>
    <property type="match status" value="1"/>
</dbReference>
<feature type="transmembrane region" description="Helical" evidence="7">
    <location>
        <begin position="97"/>
        <end position="119"/>
    </location>
</feature>
<feature type="transmembrane region" description="Helical" evidence="7">
    <location>
        <begin position="225"/>
        <end position="248"/>
    </location>
</feature>
<keyword evidence="5 7" id="KW-1133">Transmembrane helix</keyword>
<keyword evidence="4 7" id="KW-0812">Transmembrane</keyword>
<evidence type="ECO:0000256" key="3">
    <source>
        <dbReference type="ARBA" id="ARBA00022475"/>
    </source>
</evidence>
<accession>A0A2M8PGV0</accession>
<dbReference type="InterPro" id="IPR035906">
    <property type="entry name" value="MetI-like_sf"/>
</dbReference>
<dbReference type="AlphaFoldDB" id="A0A2M8PGV0"/>
<dbReference type="Gene3D" id="1.10.3720.10">
    <property type="entry name" value="MetI-like"/>
    <property type="match status" value="1"/>
</dbReference>
<evidence type="ECO:0000256" key="7">
    <source>
        <dbReference type="RuleBase" id="RU363032"/>
    </source>
</evidence>
<dbReference type="Pfam" id="PF00528">
    <property type="entry name" value="BPD_transp_1"/>
    <property type="match status" value="1"/>
</dbReference>
<dbReference type="GO" id="GO:0005886">
    <property type="term" value="C:plasma membrane"/>
    <property type="evidence" value="ECO:0007669"/>
    <property type="project" value="UniProtKB-SubCell"/>
</dbReference>
<sequence length="359" mass="39691">MAVAAPSLGNQGGFRLSAKAQERLAGFTFILPALIIIIAFIFLPLLSAFLISFTNWNGLQPPTEAAGVGLANYARIFGLDGTTVVRDEFFVAIKNTFYYTLGVVPTQTILALVLAFIVNQQFLRFRGFFRVAFYFPSITSSIVIATIFLWLFNRNGVINGVIGGVANFLGLQYTPVTWINDANGIIHNFLRLFGLTARTAPAWMTETNVLGQTIWQWISGPSVTMLAIMLLAIWTTTGTMMLIFLAALQDIPRQLYEAASVDGATRWQQFRLITVPMLRPTTFFVLTIGLIGCFQVFDQIYVISQGNPAGTTKTIAWIVFRNLRDSQAGLGAALAFVLFVIIAIFTIFQRRLVGKTVQQ</sequence>
<keyword evidence="6 7" id="KW-0472">Membrane</keyword>
<evidence type="ECO:0000259" key="8">
    <source>
        <dbReference type="PROSITE" id="PS50928"/>
    </source>
</evidence>
<feature type="domain" description="ABC transmembrane type-1" evidence="8">
    <location>
        <begin position="93"/>
        <end position="349"/>
    </location>
</feature>
<organism evidence="9 10">
    <name type="scientific">Candidatus Thermofonsia Clade 1 bacterium</name>
    <dbReference type="NCBI Taxonomy" id="2364210"/>
    <lineage>
        <taxon>Bacteria</taxon>
        <taxon>Bacillati</taxon>
        <taxon>Chloroflexota</taxon>
        <taxon>Candidatus Thermofontia</taxon>
        <taxon>Candidatus Thermofonsia Clade 1</taxon>
    </lineage>
</organism>
<evidence type="ECO:0000256" key="6">
    <source>
        <dbReference type="ARBA" id="ARBA00023136"/>
    </source>
</evidence>
<keyword evidence="2 7" id="KW-0813">Transport</keyword>
<dbReference type="PANTHER" id="PTHR30193">
    <property type="entry name" value="ABC TRANSPORTER PERMEASE PROTEIN"/>
    <property type="match status" value="1"/>
</dbReference>
<evidence type="ECO:0000256" key="1">
    <source>
        <dbReference type="ARBA" id="ARBA00004651"/>
    </source>
</evidence>
<feature type="transmembrane region" description="Helical" evidence="7">
    <location>
        <begin position="24"/>
        <end position="51"/>
    </location>
</feature>
<dbReference type="GO" id="GO:0055085">
    <property type="term" value="P:transmembrane transport"/>
    <property type="evidence" value="ECO:0007669"/>
    <property type="project" value="InterPro"/>
</dbReference>
<dbReference type="Proteomes" id="UP000229681">
    <property type="component" value="Unassembled WGS sequence"/>
</dbReference>
<keyword evidence="3" id="KW-1003">Cell membrane</keyword>
<dbReference type="InterPro" id="IPR051393">
    <property type="entry name" value="ABC_transporter_permease"/>
</dbReference>
<evidence type="ECO:0000256" key="5">
    <source>
        <dbReference type="ARBA" id="ARBA00022989"/>
    </source>
</evidence>
<feature type="transmembrane region" description="Helical" evidence="7">
    <location>
        <begin position="328"/>
        <end position="348"/>
    </location>
</feature>
<dbReference type="SUPFAM" id="SSF161098">
    <property type="entry name" value="MetI-like"/>
    <property type="match status" value="1"/>
</dbReference>
<evidence type="ECO:0000256" key="2">
    <source>
        <dbReference type="ARBA" id="ARBA00022448"/>
    </source>
</evidence>
<evidence type="ECO:0000313" key="9">
    <source>
        <dbReference type="EMBL" id="PJF36770.1"/>
    </source>
</evidence>
<comment type="caution">
    <text evidence="9">The sequence shown here is derived from an EMBL/GenBank/DDBJ whole genome shotgun (WGS) entry which is preliminary data.</text>
</comment>
<feature type="transmembrane region" description="Helical" evidence="7">
    <location>
        <begin position="277"/>
        <end position="297"/>
    </location>
</feature>